<proteinExistence type="predicted"/>
<evidence type="ECO:0000256" key="4">
    <source>
        <dbReference type="PROSITE-ProRule" id="PRU00169"/>
    </source>
</evidence>
<dbReference type="SUPFAM" id="SSF52172">
    <property type="entry name" value="CheY-like"/>
    <property type="match status" value="1"/>
</dbReference>
<dbReference type="AlphaFoldDB" id="M5EMW1"/>
<dbReference type="InterPro" id="IPR001789">
    <property type="entry name" value="Sig_transdc_resp-reg_receiver"/>
</dbReference>
<evidence type="ECO:0000313" key="7">
    <source>
        <dbReference type="Proteomes" id="UP000012062"/>
    </source>
</evidence>
<gene>
    <name evidence="6" type="ORF">MESS2_1640005</name>
</gene>
<organism evidence="6 7">
    <name type="scientific">Mesorhizobium metallidurans STM 2683</name>
    <dbReference type="NCBI Taxonomy" id="1297569"/>
    <lineage>
        <taxon>Bacteria</taxon>
        <taxon>Pseudomonadati</taxon>
        <taxon>Pseudomonadota</taxon>
        <taxon>Alphaproteobacteria</taxon>
        <taxon>Hyphomicrobiales</taxon>
        <taxon>Phyllobacteriaceae</taxon>
        <taxon>Mesorhizobium</taxon>
    </lineage>
</organism>
<sequence length="120" mass="13062">MRKPLALIVEDEAMIVIDLEASLKRAGFTVVAAPTCIRTQQILALVDPDIAILDVLLHDCETGEVAEEFVARQIPFLIYSGTDLEGRSDAFKCGTFVAKPTDASELVKLMLSMARPSGLR</sequence>
<evidence type="ECO:0000313" key="6">
    <source>
        <dbReference type="EMBL" id="CCV05677.1"/>
    </source>
</evidence>
<protein>
    <submittedName>
        <fullName evidence="6">Putative two-component response regulator protein</fullName>
    </submittedName>
</protein>
<feature type="domain" description="Response regulatory" evidence="5">
    <location>
        <begin position="5"/>
        <end position="114"/>
    </location>
</feature>
<keyword evidence="2" id="KW-0805">Transcription regulation</keyword>
<dbReference type="PANTHER" id="PTHR44591">
    <property type="entry name" value="STRESS RESPONSE REGULATOR PROTEIN 1"/>
    <property type="match status" value="1"/>
</dbReference>
<dbReference type="InterPro" id="IPR050595">
    <property type="entry name" value="Bact_response_regulator"/>
</dbReference>
<reference evidence="6 7" key="1">
    <citation type="submission" date="2013-02" db="EMBL/GenBank/DDBJ databases">
        <authorList>
            <person name="Genoscope - CEA"/>
        </authorList>
    </citation>
    <scope>NUCLEOTIDE SEQUENCE [LARGE SCALE GENOMIC DNA]</scope>
    <source>
        <strain evidence="6 7">STM 2683</strain>
    </source>
</reference>
<accession>M5EMW1</accession>
<dbReference type="InterPro" id="IPR011006">
    <property type="entry name" value="CheY-like_superfamily"/>
</dbReference>
<dbReference type="EMBL" id="CAUM01000073">
    <property type="protein sequence ID" value="CCV05677.1"/>
    <property type="molecule type" value="Genomic_DNA"/>
</dbReference>
<comment type="caution">
    <text evidence="6">The sequence shown here is derived from an EMBL/GenBank/DDBJ whole genome shotgun (WGS) entry which is preliminary data.</text>
</comment>
<keyword evidence="1 4" id="KW-0597">Phosphoprotein</keyword>
<evidence type="ECO:0000259" key="5">
    <source>
        <dbReference type="PROSITE" id="PS50110"/>
    </source>
</evidence>
<feature type="modified residue" description="4-aspartylphosphate" evidence="4">
    <location>
        <position position="54"/>
    </location>
</feature>
<dbReference type="OrthoDB" id="8018153at2"/>
<dbReference type="RefSeq" id="WP_008874625.1">
    <property type="nucleotide sequence ID" value="NZ_CAUM01000073.1"/>
</dbReference>
<dbReference type="STRING" id="1297569.MESS2_1640005"/>
<dbReference type="Gene3D" id="3.40.50.2300">
    <property type="match status" value="1"/>
</dbReference>
<dbReference type="GO" id="GO:0000160">
    <property type="term" value="P:phosphorelay signal transduction system"/>
    <property type="evidence" value="ECO:0007669"/>
    <property type="project" value="InterPro"/>
</dbReference>
<dbReference type="Proteomes" id="UP000012062">
    <property type="component" value="Unassembled WGS sequence"/>
</dbReference>
<evidence type="ECO:0000256" key="2">
    <source>
        <dbReference type="ARBA" id="ARBA00023015"/>
    </source>
</evidence>
<evidence type="ECO:0000256" key="3">
    <source>
        <dbReference type="ARBA" id="ARBA00023163"/>
    </source>
</evidence>
<dbReference type="Pfam" id="PF00072">
    <property type="entry name" value="Response_reg"/>
    <property type="match status" value="1"/>
</dbReference>
<keyword evidence="7" id="KW-1185">Reference proteome</keyword>
<evidence type="ECO:0000256" key="1">
    <source>
        <dbReference type="ARBA" id="ARBA00022553"/>
    </source>
</evidence>
<keyword evidence="3" id="KW-0804">Transcription</keyword>
<dbReference type="PANTHER" id="PTHR44591:SF3">
    <property type="entry name" value="RESPONSE REGULATORY DOMAIN-CONTAINING PROTEIN"/>
    <property type="match status" value="1"/>
</dbReference>
<name>M5EMW1_9HYPH</name>
<dbReference type="PROSITE" id="PS50110">
    <property type="entry name" value="RESPONSE_REGULATORY"/>
    <property type="match status" value="1"/>
</dbReference>